<evidence type="ECO:0000256" key="6">
    <source>
        <dbReference type="ARBA" id="ARBA00022670"/>
    </source>
</evidence>
<dbReference type="Proteomes" id="UP000193200">
    <property type="component" value="Unassembled WGS sequence"/>
</dbReference>
<reference evidence="16 17" key="1">
    <citation type="submission" date="2017-03" db="EMBL/GenBank/DDBJ databases">
        <authorList>
            <person name="Afonso C.L."/>
            <person name="Miller P.J."/>
            <person name="Scott M.A."/>
            <person name="Spackman E."/>
            <person name="Goraichik I."/>
            <person name="Dimitrov K.M."/>
            <person name="Suarez D.L."/>
            <person name="Swayne D.E."/>
        </authorList>
    </citation>
    <scope>NUCLEOTIDE SEQUENCE [LARGE SCALE GENOMIC DNA]</scope>
    <source>
        <strain evidence="16 17">CECT 7691</strain>
    </source>
</reference>
<dbReference type="GO" id="GO:0071555">
    <property type="term" value="P:cell wall organization"/>
    <property type="evidence" value="ECO:0007669"/>
    <property type="project" value="UniProtKB-KW"/>
</dbReference>
<keyword evidence="4" id="KW-0997">Cell inner membrane</keyword>
<dbReference type="GO" id="GO:0005886">
    <property type="term" value="C:plasma membrane"/>
    <property type="evidence" value="ECO:0007669"/>
    <property type="project" value="UniProtKB-SubCell"/>
</dbReference>
<keyword evidence="5" id="KW-0121">Carboxypeptidase</keyword>
<evidence type="ECO:0000256" key="8">
    <source>
        <dbReference type="ARBA" id="ARBA00022801"/>
    </source>
</evidence>
<dbReference type="InParanoid" id="A0A1Y5TUS2"/>
<dbReference type="PANTHER" id="PTHR30627:SF2">
    <property type="entry name" value="PEPTIDOGLYCAN D,D-TRANSPEPTIDASE MRDA"/>
    <property type="match status" value="1"/>
</dbReference>
<dbReference type="InterPro" id="IPR005311">
    <property type="entry name" value="PBP_dimer"/>
</dbReference>
<keyword evidence="11" id="KW-1133">Transmembrane helix</keyword>
<feature type="domain" description="Penicillin-binding protein dimerisation" evidence="15">
    <location>
        <begin position="52"/>
        <end position="223"/>
    </location>
</feature>
<keyword evidence="8" id="KW-0378">Hydrolase</keyword>
<dbReference type="Gene3D" id="3.30.1390.30">
    <property type="entry name" value="Penicillin-binding protein 2a, domain 3"/>
    <property type="match status" value="1"/>
</dbReference>
<keyword evidence="17" id="KW-1185">Reference proteome</keyword>
<evidence type="ECO:0000256" key="11">
    <source>
        <dbReference type="ARBA" id="ARBA00022989"/>
    </source>
</evidence>
<evidence type="ECO:0000313" key="17">
    <source>
        <dbReference type="Proteomes" id="UP000193200"/>
    </source>
</evidence>
<name>A0A1Y5TUS2_9PROT</name>
<comment type="subcellular location">
    <subcellularLocation>
        <location evidence="2">Cell membrane</location>
    </subcellularLocation>
    <subcellularLocation>
        <location evidence="1">Membrane</location>
        <topology evidence="1">Single-pass membrane protein</topology>
    </subcellularLocation>
</comment>
<dbReference type="FunCoup" id="A0A1Y5TUS2">
    <property type="interactions" value="322"/>
</dbReference>
<organism evidence="16 17">
    <name type="scientific">Oceanibacterium hippocampi</name>
    <dbReference type="NCBI Taxonomy" id="745714"/>
    <lineage>
        <taxon>Bacteria</taxon>
        <taxon>Pseudomonadati</taxon>
        <taxon>Pseudomonadota</taxon>
        <taxon>Alphaproteobacteria</taxon>
        <taxon>Sneathiellales</taxon>
        <taxon>Sneathiellaceae</taxon>
        <taxon>Oceanibacterium</taxon>
    </lineage>
</organism>
<dbReference type="PANTHER" id="PTHR30627">
    <property type="entry name" value="PEPTIDOGLYCAN D,D-TRANSPEPTIDASE"/>
    <property type="match status" value="1"/>
</dbReference>
<evidence type="ECO:0000256" key="3">
    <source>
        <dbReference type="ARBA" id="ARBA00022475"/>
    </source>
</evidence>
<dbReference type="Gene3D" id="3.40.710.10">
    <property type="entry name" value="DD-peptidase/beta-lactamase superfamily"/>
    <property type="match status" value="1"/>
</dbReference>
<evidence type="ECO:0000259" key="15">
    <source>
        <dbReference type="Pfam" id="PF03717"/>
    </source>
</evidence>
<dbReference type="AlphaFoldDB" id="A0A1Y5TUS2"/>
<evidence type="ECO:0000313" key="16">
    <source>
        <dbReference type="EMBL" id="SLN72361.1"/>
    </source>
</evidence>
<sequence length="614" mass="67034">MKTFTRRSLMLAGGKVALMSALVGRLYYLQVLQSNEFTMMAEENRISLRLLAPPRGRILDRFGAELATNRQNFRVVLIPEQTRDVGDTLQRLGQFVRIDEHDVERVLREVKRKRGFVPIPVVENLSWEEFASVNVRSPDLPGIQLEVGWTRDYPFGEMLAHTVGYVASVSERDLQEDNDSLLELPGYRIGKSGIEKTYDKLLRGKAGNSRVEVNAFGRVIREISRVDGQPGRDVVLSLDVALQEYAMHRLDGESAAVVVVDVHTGEVLSLASNPGFDPSAFNIGLSNKYWQSLIGNKLKPLTNKAVAGVYPPGSTFKMVVALAALESGAVGPGHTVYCPGHMQLGNHRFHCWKRGGHGTLDMASSLEQSCDVYFYDIAKRIGIERIAEMASRFGMGHELGIDLAGERSGLVPTKEWKQAVQGVAWQKGETLIAGIGQGFMLATPLQLAIMTARIASGLAVTPTLARRHDAPVAPSLGISHASLSVVREGMNRVINGKRGTARGARIKEEGWEMAGKTGTAQVRRISKAERARGVRKNEDKPWEERDHALFVAFAPVNEPRYAISVIVEHGGGGSAVAAPIARDILIEAQRLDPLGRPGRERFADLAADGGGSGG</sequence>
<keyword evidence="9" id="KW-0133">Cell shape</keyword>
<dbReference type="InterPro" id="IPR012338">
    <property type="entry name" value="Beta-lactam/transpept-like"/>
</dbReference>
<dbReference type="EMBL" id="FWFR01000003">
    <property type="protein sequence ID" value="SLN72361.1"/>
    <property type="molecule type" value="Genomic_DNA"/>
</dbReference>
<evidence type="ECO:0000256" key="9">
    <source>
        <dbReference type="ARBA" id="ARBA00022960"/>
    </source>
</evidence>
<dbReference type="SUPFAM" id="SSF56519">
    <property type="entry name" value="Penicillin binding protein dimerisation domain"/>
    <property type="match status" value="1"/>
</dbReference>
<evidence type="ECO:0000256" key="2">
    <source>
        <dbReference type="ARBA" id="ARBA00004236"/>
    </source>
</evidence>
<evidence type="ECO:0000256" key="4">
    <source>
        <dbReference type="ARBA" id="ARBA00022519"/>
    </source>
</evidence>
<keyword evidence="3" id="KW-1003">Cell membrane</keyword>
<dbReference type="GO" id="GO:0071972">
    <property type="term" value="F:peptidoglycan L,D-transpeptidase activity"/>
    <property type="evidence" value="ECO:0007669"/>
    <property type="project" value="TreeGrafter"/>
</dbReference>
<keyword evidence="12" id="KW-0472">Membrane</keyword>
<dbReference type="GO" id="GO:0008360">
    <property type="term" value="P:regulation of cell shape"/>
    <property type="evidence" value="ECO:0007669"/>
    <property type="project" value="UniProtKB-KW"/>
</dbReference>
<evidence type="ECO:0000259" key="14">
    <source>
        <dbReference type="Pfam" id="PF00905"/>
    </source>
</evidence>
<evidence type="ECO:0000256" key="1">
    <source>
        <dbReference type="ARBA" id="ARBA00004167"/>
    </source>
</evidence>
<dbReference type="Pfam" id="PF00905">
    <property type="entry name" value="Transpeptidase"/>
    <property type="match status" value="1"/>
</dbReference>
<dbReference type="NCBIfam" id="TIGR03423">
    <property type="entry name" value="pbp2_mrdA"/>
    <property type="match status" value="1"/>
</dbReference>
<accession>A0A1Y5TUS2</accession>
<proteinExistence type="predicted"/>
<keyword evidence="13" id="KW-0961">Cell wall biogenesis/degradation</keyword>
<keyword evidence="10" id="KW-0573">Peptidoglycan synthesis</keyword>
<dbReference type="InterPro" id="IPR050515">
    <property type="entry name" value="Beta-lactam/transpept"/>
</dbReference>
<dbReference type="GO" id="GO:0008658">
    <property type="term" value="F:penicillin binding"/>
    <property type="evidence" value="ECO:0007669"/>
    <property type="project" value="InterPro"/>
</dbReference>
<dbReference type="GO" id="GO:0009002">
    <property type="term" value="F:serine-type D-Ala-D-Ala carboxypeptidase activity"/>
    <property type="evidence" value="ECO:0007669"/>
    <property type="project" value="InterPro"/>
</dbReference>
<keyword evidence="6" id="KW-0645">Protease</keyword>
<evidence type="ECO:0000256" key="5">
    <source>
        <dbReference type="ARBA" id="ARBA00022645"/>
    </source>
</evidence>
<dbReference type="InterPro" id="IPR001460">
    <property type="entry name" value="PCN-bd_Tpept"/>
</dbReference>
<dbReference type="FunFam" id="3.40.710.10:FF:000024">
    <property type="entry name" value="Penicillin-binding protein 2"/>
    <property type="match status" value="1"/>
</dbReference>
<evidence type="ECO:0000256" key="12">
    <source>
        <dbReference type="ARBA" id="ARBA00023136"/>
    </source>
</evidence>
<keyword evidence="7" id="KW-0812">Transmembrane</keyword>
<dbReference type="InterPro" id="IPR017790">
    <property type="entry name" value="Penicillin-binding_protein_2"/>
</dbReference>
<evidence type="ECO:0000256" key="10">
    <source>
        <dbReference type="ARBA" id="ARBA00022984"/>
    </source>
</evidence>
<dbReference type="GO" id="GO:0006508">
    <property type="term" value="P:proteolysis"/>
    <property type="evidence" value="ECO:0007669"/>
    <property type="project" value="UniProtKB-KW"/>
</dbReference>
<feature type="domain" description="Penicillin-binding protein transpeptidase" evidence="14">
    <location>
        <begin position="256"/>
        <end position="585"/>
    </location>
</feature>
<protein>
    <submittedName>
        <fullName evidence="16">Stage V sporulation protein D</fullName>
    </submittedName>
</protein>
<dbReference type="Pfam" id="PF03717">
    <property type="entry name" value="PBP_dimer"/>
    <property type="match status" value="1"/>
</dbReference>
<gene>
    <name evidence="16" type="primary">spoVD</name>
    <name evidence="16" type="ORF">OCH7691_03466</name>
</gene>
<evidence type="ECO:0000256" key="7">
    <source>
        <dbReference type="ARBA" id="ARBA00022692"/>
    </source>
</evidence>
<dbReference type="GO" id="GO:0009252">
    <property type="term" value="P:peptidoglycan biosynthetic process"/>
    <property type="evidence" value="ECO:0007669"/>
    <property type="project" value="UniProtKB-KW"/>
</dbReference>
<dbReference type="Gene3D" id="3.90.1310.10">
    <property type="entry name" value="Penicillin-binding protein 2a (Domain 2)"/>
    <property type="match status" value="1"/>
</dbReference>
<evidence type="ECO:0000256" key="13">
    <source>
        <dbReference type="ARBA" id="ARBA00023316"/>
    </source>
</evidence>
<dbReference type="SUPFAM" id="SSF56601">
    <property type="entry name" value="beta-lactamase/transpeptidase-like"/>
    <property type="match status" value="1"/>
</dbReference>
<dbReference type="InterPro" id="IPR036138">
    <property type="entry name" value="PBP_dimer_sf"/>
</dbReference>